<proteinExistence type="predicted"/>
<dbReference type="SUPFAM" id="SSF160935">
    <property type="entry name" value="VPA0735-like"/>
    <property type="match status" value="1"/>
</dbReference>
<dbReference type="InterPro" id="IPR037049">
    <property type="entry name" value="DUF1214_C_sf"/>
</dbReference>
<reference evidence="4" key="1">
    <citation type="submission" date="2018-09" db="EMBL/GenBank/DDBJ databases">
        <authorList>
            <person name="Zhu H."/>
        </authorList>
    </citation>
    <scope>NUCLEOTIDE SEQUENCE [LARGE SCALE GENOMIC DNA]</scope>
    <source>
        <strain evidence="4">K1R23-30</strain>
    </source>
</reference>
<dbReference type="Proteomes" id="UP000265955">
    <property type="component" value="Unassembled WGS sequence"/>
</dbReference>
<keyword evidence="4" id="KW-1185">Reference proteome</keyword>
<organism evidence="3 4">
    <name type="scientific">Noviherbaspirillum saxi</name>
    <dbReference type="NCBI Taxonomy" id="2320863"/>
    <lineage>
        <taxon>Bacteria</taxon>
        <taxon>Pseudomonadati</taxon>
        <taxon>Pseudomonadota</taxon>
        <taxon>Betaproteobacteria</taxon>
        <taxon>Burkholderiales</taxon>
        <taxon>Oxalobacteraceae</taxon>
        <taxon>Noviherbaspirillum</taxon>
    </lineage>
</organism>
<dbReference type="InterPro" id="IPR010679">
    <property type="entry name" value="DUF1254"/>
</dbReference>
<dbReference type="Pfam" id="PF06863">
    <property type="entry name" value="DUF1254"/>
    <property type="match status" value="1"/>
</dbReference>
<gene>
    <name evidence="3" type="ORF">D3871_08500</name>
</gene>
<comment type="caution">
    <text evidence="3">The sequence shown here is derived from an EMBL/GenBank/DDBJ whole genome shotgun (WGS) entry which is preliminary data.</text>
</comment>
<dbReference type="InterPro" id="IPR037050">
    <property type="entry name" value="DUF1254_sf"/>
</dbReference>
<sequence>MAALALTASASLHAQAPTDNAVLVTADNFNRAESDRFFALAVARDRFGKFGHNRELLPIDSQFVVRPNRDTLYSAAVFDLDAGPVTVTLPDAGKRYMSMIAINNEQYTPGVVYKAGSHTYTKEKIGTRYVLLGLRILVDPTDSKDVKEAHALQDAIKVKQEGGPGRFEAPKWDQASQKKVRNALLTLAATVPDSRGMFGTKEQADPVRHLIGSASAWGGNPEKDAFYLNVNPSKNDGATVHKLKVKDVPVDSFWSISVYNAEGYFQKNQYGAYTLNNLTAKKDADGSVTVQFGGCDGKIANCLPIVPDWNYMVRLYLPRAEILNGKWTFPEAQPVR</sequence>
<dbReference type="PANTHER" id="PTHR36509:SF2">
    <property type="entry name" value="BLL3101 PROTEIN"/>
    <property type="match status" value="1"/>
</dbReference>
<dbReference type="InterPro" id="IPR010621">
    <property type="entry name" value="DUF1214"/>
</dbReference>
<feature type="domain" description="DUF1254" evidence="2">
    <location>
        <begin position="48"/>
        <end position="103"/>
    </location>
</feature>
<dbReference type="Pfam" id="PF06742">
    <property type="entry name" value="DUF1214"/>
    <property type="match status" value="1"/>
</dbReference>
<evidence type="ECO:0000259" key="2">
    <source>
        <dbReference type="Pfam" id="PF06863"/>
    </source>
</evidence>
<dbReference type="EMBL" id="QYUO01000001">
    <property type="protein sequence ID" value="RJG00036.1"/>
    <property type="molecule type" value="Genomic_DNA"/>
</dbReference>
<evidence type="ECO:0000313" key="4">
    <source>
        <dbReference type="Proteomes" id="UP000265955"/>
    </source>
</evidence>
<protein>
    <submittedName>
        <fullName evidence="3">DUF1254 domain-containing protein</fullName>
    </submittedName>
</protein>
<dbReference type="Gene3D" id="2.60.120.600">
    <property type="entry name" value="Domain of unknown function DUF1214, C-terminal domain"/>
    <property type="match status" value="1"/>
</dbReference>
<dbReference type="PANTHER" id="PTHR36509">
    <property type="entry name" value="BLL3101 PROTEIN"/>
    <property type="match status" value="1"/>
</dbReference>
<name>A0A3A3GCS6_9BURK</name>
<dbReference type="OrthoDB" id="547269at2"/>
<evidence type="ECO:0000259" key="1">
    <source>
        <dbReference type="Pfam" id="PF06742"/>
    </source>
</evidence>
<dbReference type="Gene3D" id="2.60.40.1610">
    <property type="entry name" value="Domain of unknown function DUF1254"/>
    <property type="match status" value="1"/>
</dbReference>
<evidence type="ECO:0000313" key="3">
    <source>
        <dbReference type="EMBL" id="RJG00036.1"/>
    </source>
</evidence>
<accession>A0A3A3GCS6</accession>
<feature type="domain" description="DUF1214" evidence="1">
    <location>
        <begin position="235"/>
        <end position="319"/>
    </location>
</feature>
<dbReference type="AlphaFoldDB" id="A0A3A3GCS6"/>